<evidence type="ECO:0000313" key="2">
    <source>
        <dbReference type="Proteomes" id="UP000039865"/>
    </source>
</evidence>
<keyword evidence="2" id="KW-1185">Reference proteome</keyword>
<dbReference type="Proteomes" id="UP000039865">
    <property type="component" value="Unassembled WGS sequence"/>
</dbReference>
<reference evidence="1 2" key="1">
    <citation type="submission" date="2014-06" db="EMBL/GenBank/DDBJ databases">
        <authorList>
            <person name="Swart Estienne"/>
        </authorList>
    </citation>
    <scope>NUCLEOTIDE SEQUENCE [LARGE SCALE GENOMIC DNA]</scope>
    <source>
        <strain evidence="1 2">130c</strain>
    </source>
</reference>
<organism evidence="1 2">
    <name type="scientific">Stylonychia lemnae</name>
    <name type="common">Ciliate</name>
    <dbReference type="NCBI Taxonomy" id="5949"/>
    <lineage>
        <taxon>Eukaryota</taxon>
        <taxon>Sar</taxon>
        <taxon>Alveolata</taxon>
        <taxon>Ciliophora</taxon>
        <taxon>Intramacronucleata</taxon>
        <taxon>Spirotrichea</taxon>
        <taxon>Stichotrichia</taxon>
        <taxon>Sporadotrichida</taxon>
        <taxon>Oxytrichidae</taxon>
        <taxon>Stylonychinae</taxon>
        <taxon>Stylonychia</taxon>
    </lineage>
</organism>
<dbReference type="AlphaFoldDB" id="A0A078AG99"/>
<evidence type="ECO:0000313" key="1">
    <source>
        <dbReference type="EMBL" id="CDW80532.1"/>
    </source>
</evidence>
<accession>A0A078AG99</accession>
<proteinExistence type="predicted"/>
<dbReference type="EMBL" id="CCKQ01009065">
    <property type="protein sequence ID" value="CDW80532.1"/>
    <property type="molecule type" value="Genomic_DNA"/>
</dbReference>
<gene>
    <name evidence="1" type="primary">Contig6433.g6885</name>
    <name evidence="1" type="ORF">STYLEM_9533</name>
</gene>
<dbReference type="InParanoid" id="A0A078AG99"/>
<protein>
    <submittedName>
        <fullName evidence="1">Uncharacterized protein</fullName>
    </submittedName>
</protein>
<sequence>MEETAGKRQRVDSMIQGALNESASYKRLKIGDGTWSKIDKIIAKSSQQLILFEVPKGFNVADLNQLSERFDLKRSLKKSRKEGLVYHKTQVKRSEEDETESVHKNLVIGIDSLKVGSDAASQFSGGAHITQLLTLLPETDTPSEQIGNLKIGKGINGYVKVMSSIIHEGIEKPQTRNIIKAVPVINNLQSNF</sequence>
<name>A0A078AG99_STYLE</name>